<evidence type="ECO:0000256" key="4">
    <source>
        <dbReference type="SAM" id="MobiDB-lite"/>
    </source>
</evidence>
<dbReference type="InterPro" id="IPR052424">
    <property type="entry name" value="Kielin_Chordin-BMP_Reg"/>
</dbReference>
<dbReference type="EMBL" id="LRGB01000115">
    <property type="protein sequence ID" value="KZS20736.1"/>
    <property type="molecule type" value="Genomic_DNA"/>
</dbReference>
<dbReference type="Proteomes" id="UP000076858">
    <property type="component" value="Unassembled WGS sequence"/>
</dbReference>
<dbReference type="SUPFAM" id="SSF57603">
    <property type="entry name" value="FnI-like domain"/>
    <property type="match status" value="1"/>
</dbReference>
<feature type="chain" id="PRO_5007839494" description="VWFC domain-containing protein" evidence="5">
    <location>
        <begin position="19"/>
        <end position="382"/>
    </location>
</feature>
<evidence type="ECO:0000256" key="2">
    <source>
        <dbReference type="ARBA" id="ARBA00022525"/>
    </source>
</evidence>
<accession>A0A162RS17</accession>
<dbReference type="GO" id="GO:0005576">
    <property type="term" value="C:extracellular region"/>
    <property type="evidence" value="ECO:0007669"/>
    <property type="project" value="UniProtKB-SubCell"/>
</dbReference>
<dbReference type="OrthoDB" id="8045763at2759"/>
<evidence type="ECO:0008006" key="8">
    <source>
        <dbReference type="Google" id="ProtNLM"/>
    </source>
</evidence>
<sequence length="382" mass="42413">MVAAMLLTGFVLIACIRAATIGDGRTSLIDGRPIDYRSSGSCNVGGQTYLSETSVPRDHPCHYCICYGGKIDCFWKQCAHIPDGCQVMAFQDTCNPSLYICDIPEKAREAPIYAPPLTVRQPPTLQSLPSTKVYTATSQSTTSSPRPRLTQPSTIVQTYAKPEVVPPSRHLVPPARQPIEPPSRHLTPPLPSAVGPQKKSIWPQQVERQRRPVDEIANKQPAQFGLGMKNKMRFSRSLADVGSVLETMLPHNIQEEFPLNFDQEFVVRLVERQIRSKRSINNSASGNHHHHHHHDHHEEDRGCTILGIHYQLGEVIGVATDVCRECRCAAQSLFCSPKCCFKPAPLQQVTGDFVRVLEQSPAPASGLEAPRHPLHYIKSEFA</sequence>
<dbReference type="PANTHER" id="PTHR46698">
    <property type="entry name" value="CROSSVEINLESS 2"/>
    <property type="match status" value="1"/>
</dbReference>
<dbReference type="PANTHER" id="PTHR46698:SF3">
    <property type="entry name" value="TENECTIN ISOFORM 1-RELATED"/>
    <property type="match status" value="1"/>
</dbReference>
<evidence type="ECO:0000256" key="1">
    <source>
        <dbReference type="ARBA" id="ARBA00004613"/>
    </source>
</evidence>
<evidence type="ECO:0000256" key="3">
    <source>
        <dbReference type="ARBA" id="ARBA00022729"/>
    </source>
</evidence>
<dbReference type="AlphaFoldDB" id="A0A162RS17"/>
<gene>
    <name evidence="6" type="ORF">APZ42_012397</name>
</gene>
<feature type="compositionally biased region" description="Low complexity" evidence="4">
    <location>
        <begin position="137"/>
        <end position="151"/>
    </location>
</feature>
<keyword evidence="2" id="KW-0964">Secreted</keyword>
<protein>
    <recommendedName>
        <fullName evidence="8">VWFC domain-containing protein</fullName>
    </recommendedName>
</protein>
<evidence type="ECO:0000313" key="6">
    <source>
        <dbReference type="EMBL" id="KZS20736.1"/>
    </source>
</evidence>
<keyword evidence="3 5" id="KW-0732">Signal</keyword>
<evidence type="ECO:0000256" key="5">
    <source>
        <dbReference type="SAM" id="SignalP"/>
    </source>
</evidence>
<feature type="region of interest" description="Disordered" evidence="4">
    <location>
        <begin position="179"/>
        <end position="208"/>
    </location>
</feature>
<proteinExistence type="predicted"/>
<feature type="signal peptide" evidence="5">
    <location>
        <begin position="1"/>
        <end position="18"/>
    </location>
</feature>
<evidence type="ECO:0000313" key="7">
    <source>
        <dbReference type="Proteomes" id="UP000076858"/>
    </source>
</evidence>
<organism evidence="6 7">
    <name type="scientific">Daphnia magna</name>
    <dbReference type="NCBI Taxonomy" id="35525"/>
    <lineage>
        <taxon>Eukaryota</taxon>
        <taxon>Metazoa</taxon>
        <taxon>Ecdysozoa</taxon>
        <taxon>Arthropoda</taxon>
        <taxon>Crustacea</taxon>
        <taxon>Branchiopoda</taxon>
        <taxon>Diplostraca</taxon>
        <taxon>Cladocera</taxon>
        <taxon>Anomopoda</taxon>
        <taxon>Daphniidae</taxon>
        <taxon>Daphnia</taxon>
    </lineage>
</organism>
<comment type="caution">
    <text evidence="6">The sequence shown here is derived from an EMBL/GenBank/DDBJ whole genome shotgun (WGS) entry which is preliminary data.</text>
</comment>
<keyword evidence="7" id="KW-1185">Reference proteome</keyword>
<feature type="compositionally biased region" description="Polar residues" evidence="4">
    <location>
        <begin position="121"/>
        <end position="136"/>
    </location>
</feature>
<name>A0A162RS17_9CRUS</name>
<reference evidence="6 7" key="1">
    <citation type="submission" date="2016-03" db="EMBL/GenBank/DDBJ databases">
        <title>EvidentialGene: Evidence-directed Construction of Genes on Genomes.</title>
        <authorList>
            <person name="Gilbert D.G."/>
            <person name="Choi J.-H."/>
            <person name="Mockaitis K."/>
            <person name="Colbourne J."/>
            <person name="Pfrender M."/>
        </authorList>
    </citation>
    <scope>NUCLEOTIDE SEQUENCE [LARGE SCALE GENOMIC DNA]</scope>
    <source>
        <strain evidence="6 7">Xinb3</strain>
        <tissue evidence="6">Complete organism</tissue>
    </source>
</reference>
<feature type="region of interest" description="Disordered" evidence="4">
    <location>
        <begin position="117"/>
        <end position="151"/>
    </location>
</feature>
<comment type="subcellular location">
    <subcellularLocation>
        <location evidence="1">Secreted</location>
    </subcellularLocation>
</comment>